<keyword evidence="1" id="KW-0175">Coiled coil</keyword>
<name>A0A194QEL9_PAPXU</name>
<evidence type="ECO:0000256" key="1">
    <source>
        <dbReference type="SAM" id="Coils"/>
    </source>
</evidence>
<feature type="coiled-coil region" evidence="1">
    <location>
        <begin position="101"/>
        <end position="141"/>
    </location>
</feature>
<keyword evidence="3" id="KW-1185">Reference proteome</keyword>
<protein>
    <submittedName>
        <fullName evidence="2">Uncharacterized protein</fullName>
    </submittedName>
</protein>
<accession>A0A194QEL9</accession>
<evidence type="ECO:0000313" key="2">
    <source>
        <dbReference type="EMBL" id="KPJ03983.1"/>
    </source>
</evidence>
<proteinExistence type="predicted"/>
<dbReference type="EMBL" id="KQ459053">
    <property type="protein sequence ID" value="KPJ03983.1"/>
    <property type="molecule type" value="Genomic_DNA"/>
</dbReference>
<gene>
    <name evidence="2" type="ORF">RR46_07742</name>
</gene>
<dbReference type="AlphaFoldDB" id="A0A194QEL9"/>
<dbReference type="Proteomes" id="UP000053268">
    <property type="component" value="Unassembled WGS sequence"/>
</dbReference>
<organism evidence="2 3">
    <name type="scientific">Papilio xuthus</name>
    <name type="common">Asian swallowtail butterfly</name>
    <dbReference type="NCBI Taxonomy" id="66420"/>
    <lineage>
        <taxon>Eukaryota</taxon>
        <taxon>Metazoa</taxon>
        <taxon>Ecdysozoa</taxon>
        <taxon>Arthropoda</taxon>
        <taxon>Hexapoda</taxon>
        <taxon>Insecta</taxon>
        <taxon>Pterygota</taxon>
        <taxon>Neoptera</taxon>
        <taxon>Endopterygota</taxon>
        <taxon>Lepidoptera</taxon>
        <taxon>Glossata</taxon>
        <taxon>Ditrysia</taxon>
        <taxon>Papilionoidea</taxon>
        <taxon>Papilionidae</taxon>
        <taxon>Papilioninae</taxon>
        <taxon>Papilio</taxon>
    </lineage>
</organism>
<evidence type="ECO:0000313" key="3">
    <source>
        <dbReference type="Proteomes" id="UP000053268"/>
    </source>
</evidence>
<sequence length="186" mass="21487">MSSDVDSLKLQLKSVLRRKHTIDKIQSQLRTTERNLTDEISVVTNEISLLTEQLEILVNGISEVNTQIAVVEICKASEQCKMKEQVKSLNQHVDGFKQLFLKEQSVQVQDIKAKEAEAEELKKKELQLEEEQKTIVSALEKETVMIERECAVLKKRNNAIMLKLRRQLLEANKIRQTLIKNKQTDF</sequence>
<reference evidence="2 3" key="1">
    <citation type="journal article" date="2015" name="Nat. Commun.">
        <title>Outbred genome sequencing and CRISPR/Cas9 gene editing in butterflies.</title>
        <authorList>
            <person name="Li X."/>
            <person name="Fan D."/>
            <person name="Zhang W."/>
            <person name="Liu G."/>
            <person name="Zhang L."/>
            <person name="Zhao L."/>
            <person name="Fang X."/>
            <person name="Chen L."/>
            <person name="Dong Y."/>
            <person name="Chen Y."/>
            <person name="Ding Y."/>
            <person name="Zhao R."/>
            <person name="Feng M."/>
            <person name="Zhu Y."/>
            <person name="Feng Y."/>
            <person name="Jiang X."/>
            <person name="Zhu D."/>
            <person name="Xiang H."/>
            <person name="Feng X."/>
            <person name="Li S."/>
            <person name="Wang J."/>
            <person name="Zhang G."/>
            <person name="Kronforst M.R."/>
            <person name="Wang W."/>
        </authorList>
    </citation>
    <scope>NUCLEOTIDE SEQUENCE [LARGE SCALE GENOMIC DNA]</scope>
    <source>
        <strain evidence="2">Ya'a_city_454_Px</strain>
        <tissue evidence="2">Whole body</tissue>
    </source>
</reference>